<dbReference type="EMBL" id="AZMM01008914">
    <property type="protein sequence ID" value="ETJ36833.1"/>
    <property type="molecule type" value="Genomic_DNA"/>
</dbReference>
<evidence type="ECO:0000259" key="8">
    <source>
        <dbReference type="PROSITE" id="PS51149"/>
    </source>
</evidence>
<keyword evidence="4" id="KW-0963">Cytoplasm</keyword>
<dbReference type="GO" id="GO:0016829">
    <property type="term" value="F:lyase activity"/>
    <property type="evidence" value="ECO:0007669"/>
    <property type="project" value="UniProtKB-KW"/>
</dbReference>
<evidence type="ECO:0000256" key="1">
    <source>
        <dbReference type="ARBA" id="ARBA00004496"/>
    </source>
</evidence>
<dbReference type="InterPro" id="IPR004184">
    <property type="entry name" value="PFL_dom"/>
</dbReference>
<evidence type="ECO:0000256" key="5">
    <source>
        <dbReference type="ARBA" id="ARBA00022679"/>
    </source>
</evidence>
<dbReference type="Gene3D" id="3.20.70.20">
    <property type="match status" value="1"/>
</dbReference>
<organism evidence="10">
    <name type="scientific">human gut metagenome</name>
    <dbReference type="NCBI Taxonomy" id="408170"/>
    <lineage>
        <taxon>unclassified sequences</taxon>
        <taxon>metagenomes</taxon>
        <taxon>organismal metagenomes</taxon>
    </lineage>
</organism>
<gene>
    <name evidence="10" type="ORF">Q604_UNBC08914G0001</name>
</gene>
<dbReference type="SUPFAM" id="SSF51998">
    <property type="entry name" value="PFL-like glycyl radical enzymes"/>
    <property type="match status" value="1"/>
</dbReference>
<feature type="domain" description="Glycine radical" evidence="8">
    <location>
        <begin position="61"/>
        <end position="128"/>
    </location>
</feature>
<feature type="domain" description="PFL" evidence="9">
    <location>
        <begin position="1"/>
        <end position="45"/>
    </location>
</feature>
<evidence type="ECO:0000256" key="7">
    <source>
        <dbReference type="ARBA" id="ARBA00023315"/>
    </source>
</evidence>
<dbReference type="PROSITE" id="PS51149">
    <property type="entry name" value="GLY_RADICAL_2"/>
    <property type="match status" value="1"/>
</dbReference>
<evidence type="ECO:0000259" key="9">
    <source>
        <dbReference type="PROSITE" id="PS51554"/>
    </source>
</evidence>
<dbReference type="PANTHER" id="PTHR30191:SF8">
    <property type="entry name" value="FORMATE ACETYLTRANSFERASE"/>
    <property type="match status" value="1"/>
</dbReference>
<accession>W1Y2R2</accession>
<dbReference type="EC" id="2.3.1.54" evidence="3"/>
<keyword evidence="7" id="KW-0012">Acyltransferase</keyword>
<comment type="subcellular location">
    <subcellularLocation>
        <location evidence="1">Cytoplasm</location>
    </subcellularLocation>
</comment>
<feature type="non-terminal residue" evidence="10">
    <location>
        <position position="128"/>
    </location>
</feature>
<feature type="non-terminal residue" evidence="10">
    <location>
        <position position="1"/>
    </location>
</feature>
<dbReference type="GO" id="GO:0008861">
    <property type="term" value="F:formate C-acetyltransferase activity"/>
    <property type="evidence" value="ECO:0007669"/>
    <property type="project" value="UniProtKB-EC"/>
</dbReference>
<dbReference type="InterPro" id="IPR001150">
    <property type="entry name" value="Gly_radical"/>
</dbReference>
<proteinExistence type="inferred from homology"/>
<evidence type="ECO:0000256" key="4">
    <source>
        <dbReference type="ARBA" id="ARBA00022490"/>
    </source>
</evidence>
<dbReference type="InterPro" id="IPR050244">
    <property type="entry name" value="Auton_GlycylRad_Cofactor"/>
</dbReference>
<dbReference type="Pfam" id="PF01228">
    <property type="entry name" value="Gly_radical"/>
    <property type="match status" value="1"/>
</dbReference>
<dbReference type="GO" id="GO:0005829">
    <property type="term" value="C:cytosol"/>
    <property type="evidence" value="ECO:0007669"/>
    <property type="project" value="TreeGrafter"/>
</dbReference>
<comment type="caution">
    <text evidence="10">The sequence shown here is derived from an EMBL/GenBank/DDBJ whole genome shotgun (WGS) entry which is preliminary data.</text>
</comment>
<keyword evidence="10" id="KW-0670">Pyruvate</keyword>
<protein>
    <recommendedName>
        <fullName evidence="3">formate C-acetyltransferase</fullName>
        <ecNumber evidence="3">2.3.1.54</ecNumber>
    </recommendedName>
</protein>
<name>W1Y2R2_9ZZZZ</name>
<evidence type="ECO:0000313" key="10">
    <source>
        <dbReference type="EMBL" id="ETJ36833.1"/>
    </source>
</evidence>
<keyword evidence="5" id="KW-0808">Transferase</keyword>
<sequence length="128" mass="13861">EAYTTRLRSHKLYKDAEATVSLLTITSNVAYSKQTGNSPVHKGVYLNEDGSVNLSKLEFFSPGANPSNKAKGGWLQNLNSLSSLDFSYAADGISLTTQVSPRALGKTRDEQVDNLVTILDGYFENGGQ</sequence>
<dbReference type="AlphaFoldDB" id="W1Y2R2"/>
<reference evidence="10" key="1">
    <citation type="submission" date="2013-12" db="EMBL/GenBank/DDBJ databases">
        <title>A Varibaculum cambriense genome reconstructed from a premature infant gut community with otherwise low bacterial novelty that shifts toward anaerobic metabolism during the third week of life.</title>
        <authorList>
            <person name="Brown C.T."/>
            <person name="Sharon I."/>
            <person name="Thomas B.C."/>
            <person name="Castelle C.J."/>
            <person name="Morowitz M.J."/>
            <person name="Banfield J.F."/>
        </authorList>
    </citation>
    <scope>NUCLEOTIDE SEQUENCE</scope>
</reference>
<keyword evidence="6" id="KW-0556">Organic radical</keyword>
<dbReference type="PANTHER" id="PTHR30191">
    <property type="entry name" value="FORMATE ACETYLTRANSFERASE"/>
    <property type="match status" value="1"/>
</dbReference>
<evidence type="ECO:0000256" key="2">
    <source>
        <dbReference type="ARBA" id="ARBA00008375"/>
    </source>
</evidence>
<keyword evidence="10" id="KW-0456">Lyase</keyword>
<dbReference type="PROSITE" id="PS51554">
    <property type="entry name" value="PFL"/>
    <property type="match status" value="1"/>
</dbReference>
<comment type="similarity">
    <text evidence="2">Belongs to the glycyl radical enzyme (GRE) family. PFL subfamily.</text>
</comment>
<evidence type="ECO:0000256" key="6">
    <source>
        <dbReference type="ARBA" id="ARBA00022818"/>
    </source>
</evidence>
<evidence type="ECO:0000256" key="3">
    <source>
        <dbReference type="ARBA" id="ARBA00013214"/>
    </source>
</evidence>